<dbReference type="PANTHER" id="PTHR24201">
    <property type="entry name" value="ANK_REP_REGION DOMAIN-CONTAINING PROTEIN"/>
    <property type="match status" value="1"/>
</dbReference>
<dbReference type="Pfam" id="PF12796">
    <property type="entry name" value="Ank_2"/>
    <property type="match status" value="1"/>
</dbReference>
<feature type="signal peptide" evidence="4">
    <location>
        <begin position="1"/>
        <end position="27"/>
    </location>
</feature>
<gene>
    <name evidence="5" type="ORF">EA660_12510</name>
</gene>
<organism evidence="5 6">
    <name type="scientific">Pseudoxanthomonas winnipegensis</name>
    <dbReference type="NCBI Taxonomy" id="2480810"/>
    <lineage>
        <taxon>Bacteria</taxon>
        <taxon>Pseudomonadati</taxon>
        <taxon>Pseudomonadota</taxon>
        <taxon>Gammaproteobacteria</taxon>
        <taxon>Lysobacterales</taxon>
        <taxon>Lysobacteraceae</taxon>
        <taxon>Pseudoxanthomonas</taxon>
    </lineage>
</organism>
<dbReference type="InterPro" id="IPR002110">
    <property type="entry name" value="Ankyrin_rpt"/>
</dbReference>
<comment type="caution">
    <text evidence="5">The sequence shown here is derived from an EMBL/GenBank/DDBJ whole genome shotgun (WGS) entry which is preliminary data.</text>
</comment>
<keyword evidence="2 3" id="KW-0040">ANK repeat</keyword>
<reference evidence="5 6" key="1">
    <citation type="submission" date="2019-02" db="EMBL/GenBank/DDBJ databases">
        <title>WGS of Pseudoxanthomonas species novum from clinical isolates.</title>
        <authorList>
            <person name="Bernier A.-M."/>
            <person name="Bernard K."/>
            <person name="Vachon A."/>
        </authorList>
    </citation>
    <scope>NUCLEOTIDE SEQUENCE [LARGE SCALE GENOMIC DNA]</scope>
    <source>
        <strain evidence="5 6">NML171200</strain>
    </source>
</reference>
<dbReference type="InterPro" id="IPR050776">
    <property type="entry name" value="Ank_Repeat/CDKN_Inhibitor"/>
</dbReference>
<evidence type="ECO:0000256" key="4">
    <source>
        <dbReference type="SAM" id="SignalP"/>
    </source>
</evidence>
<proteinExistence type="predicted"/>
<dbReference type="SMART" id="SM00248">
    <property type="entry name" value="ANK"/>
    <property type="match status" value="4"/>
</dbReference>
<dbReference type="PROSITE" id="PS50088">
    <property type="entry name" value="ANK_REPEAT"/>
    <property type="match status" value="2"/>
</dbReference>
<evidence type="ECO:0000256" key="1">
    <source>
        <dbReference type="ARBA" id="ARBA00022737"/>
    </source>
</evidence>
<protein>
    <submittedName>
        <fullName evidence="5">Ankyrin repeat domain-containing protein</fullName>
    </submittedName>
</protein>
<dbReference type="RefSeq" id="WP_130551813.1">
    <property type="nucleotide sequence ID" value="NZ_SHMC01000004.1"/>
</dbReference>
<accession>A0A4Q8L8H7</accession>
<dbReference type="SUPFAM" id="SSF48403">
    <property type="entry name" value="Ankyrin repeat"/>
    <property type="match status" value="1"/>
</dbReference>
<name>A0A4Q8L8H7_9GAMM</name>
<feature type="repeat" description="ANK" evidence="3">
    <location>
        <begin position="180"/>
        <end position="212"/>
    </location>
</feature>
<evidence type="ECO:0000313" key="5">
    <source>
        <dbReference type="EMBL" id="TAA24539.1"/>
    </source>
</evidence>
<dbReference type="InterPro" id="IPR036770">
    <property type="entry name" value="Ankyrin_rpt-contain_sf"/>
</dbReference>
<dbReference type="EMBL" id="SHMC01000004">
    <property type="protein sequence ID" value="TAA24539.1"/>
    <property type="molecule type" value="Genomic_DNA"/>
</dbReference>
<sequence length="252" mass="26981">MRRHVPALAALATSLLMASCAAGPVGAKEKTGMSATMKDSSRIPFHDPAIVPMAQAIQHGDIARIRALAGSTDLAAHGEDNVTLLEWAIWTEQPKALAALLESGADARLLGMDQETVAHMAAMVEPPEYLRVLIAHKAPVDIVSPRGGRTPVFSAVQSGRAPQLEMLIEAGVDLNRKDSMGNTLLHEAASANNGSALLRLLEAGVDPRAVNAQGVTFQRYFFMTRERLLNAQGKQERAAVEAWLTQHGVARE</sequence>
<dbReference type="AlphaFoldDB" id="A0A4Q8L8H7"/>
<dbReference type="Proteomes" id="UP000292627">
    <property type="component" value="Unassembled WGS sequence"/>
</dbReference>
<feature type="chain" id="PRO_5020337582" evidence="4">
    <location>
        <begin position="28"/>
        <end position="252"/>
    </location>
</feature>
<keyword evidence="4" id="KW-0732">Signal</keyword>
<dbReference type="Gene3D" id="1.25.40.20">
    <property type="entry name" value="Ankyrin repeat-containing domain"/>
    <property type="match status" value="1"/>
</dbReference>
<evidence type="ECO:0000256" key="2">
    <source>
        <dbReference type="ARBA" id="ARBA00023043"/>
    </source>
</evidence>
<evidence type="ECO:0000313" key="6">
    <source>
        <dbReference type="Proteomes" id="UP000292627"/>
    </source>
</evidence>
<dbReference type="PROSITE" id="PS50297">
    <property type="entry name" value="ANK_REP_REGION"/>
    <property type="match status" value="1"/>
</dbReference>
<evidence type="ECO:0000256" key="3">
    <source>
        <dbReference type="PROSITE-ProRule" id="PRU00023"/>
    </source>
</evidence>
<feature type="repeat" description="ANK" evidence="3">
    <location>
        <begin position="147"/>
        <end position="179"/>
    </location>
</feature>
<dbReference type="PROSITE" id="PS51257">
    <property type="entry name" value="PROKAR_LIPOPROTEIN"/>
    <property type="match status" value="1"/>
</dbReference>
<keyword evidence="1" id="KW-0677">Repeat</keyword>
<dbReference type="OrthoDB" id="4539621at2"/>